<keyword evidence="4" id="KW-1185">Reference proteome</keyword>
<feature type="region of interest" description="Disordered" evidence="2">
    <location>
        <begin position="259"/>
        <end position="296"/>
    </location>
</feature>
<keyword evidence="1" id="KW-0472">Membrane</keyword>
<gene>
    <name evidence="3" type="ORF">G7066_04955</name>
</gene>
<accession>A0ABX6JZC5</accession>
<reference evidence="3 4" key="1">
    <citation type="submission" date="2020-03" db="EMBL/GenBank/DDBJ databases">
        <title>Leucobacter sp. nov., isolated from beetles.</title>
        <authorList>
            <person name="Hyun D.-W."/>
            <person name="Bae J.-W."/>
        </authorList>
    </citation>
    <scope>NUCLEOTIDE SEQUENCE [LARGE SCALE GENOMIC DNA]</scope>
    <source>
        <strain evidence="3 4">HDW9A</strain>
    </source>
</reference>
<keyword evidence="1" id="KW-1003">Cell membrane</keyword>
<dbReference type="Pfam" id="PF02104">
    <property type="entry name" value="SURF1"/>
    <property type="match status" value="1"/>
</dbReference>
<comment type="caution">
    <text evidence="1">Lacks conserved residue(s) required for the propagation of feature annotation.</text>
</comment>
<organism evidence="3 4">
    <name type="scientific">Leucobacter coleopterorum</name>
    <dbReference type="NCBI Taxonomy" id="2714933"/>
    <lineage>
        <taxon>Bacteria</taxon>
        <taxon>Bacillati</taxon>
        <taxon>Actinomycetota</taxon>
        <taxon>Actinomycetes</taxon>
        <taxon>Micrococcales</taxon>
        <taxon>Microbacteriaceae</taxon>
        <taxon>Leucobacter</taxon>
    </lineage>
</organism>
<keyword evidence="1" id="KW-1133">Transmembrane helix</keyword>
<evidence type="ECO:0000313" key="3">
    <source>
        <dbReference type="EMBL" id="QIM19671.1"/>
    </source>
</evidence>
<dbReference type="Proteomes" id="UP000503441">
    <property type="component" value="Chromosome"/>
</dbReference>
<evidence type="ECO:0000313" key="4">
    <source>
        <dbReference type="Proteomes" id="UP000503441"/>
    </source>
</evidence>
<proteinExistence type="inferred from homology"/>
<name>A0ABX6JZC5_9MICO</name>
<comment type="subcellular location">
    <subcellularLocation>
        <location evidence="1">Cell membrane</location>
        <topology evidence="1">Multi-pass membrane protein</topology>
    </subcellularLocation>
</comment>
<feature type="transmembrane region" description="Helical" evidence="1">
    <location>
        <begin position="220"/>
        <end position="241"/>
    </location>
</feature>
<protein>
    <recommendedName>
        <fullName evidence="1">SURF1-like protein</fullName>
    </recommendedName>
</protein>
<evidence type="ECO:0000256" key="2">
    <source>
        <dbReference type="SAM" id="MobiDB-lite"/>
    </source>
</evidence>
<sequence length="296" mass="32374">MRRPQWILALLLALLVAAVFAWLGQWQMSNAIRSDEEQNCNTETLRPLSEATELGKGVNEYGAGVVVSVRGSFVPGDSQVLTPRENQGKTGAWVIGHLVTEGPEAEANGNLAVAIGWAPDQAAAEKAIERLDADPAFAESRVFEGRYMPPEGAQIPEPTDDPQRLQTMLPAHLANLWADVQSPVYAGYLVMHDGASVAPLLTGLDKIDSVAPLPPEKVSWLNVFYAIEWVVFAGFAVFFWFRLARDAWEKEHELKLLMQEAEARSGNEPDAEPDPEPPAAAAQTNSPSQRPQIETQ</sequence>
<dbReference type="EMBL" id="CP049933">
    <property type="protein sequence ID" value="QIM19671.1"/>
    <property type="molecule type" value="Genomic_DNA"/>
</dbReference>
<feature type="compositionally biased region" description="Polar residues" evidence="2">
    <location>
        <begin position="283"/>
        <end position="296"/>
    </location>
</feature>
<dbReference type="InterPro" id="IPR002994">
    <property type="entry name" value="Surf1/Shy1"/>
</dbReference>
<dbReference type="PROSITE" id="PS50895">
    <property type="entry name" value="SURF1"/>
    <property type="match status" value="1"/>
</dbReference>
<evidence type="ECO:0000256" key="1">
    <source>
        <dbReference type="RuleBase" id="RU363076"/>
    </source>
</evidence>
<comment type="similarity">
    <text evidence="1">Belongs to the SURF1 family.</text>
</comment>
<keyword evidence="1" id="KW-0812">Transmembrane</keyword>